<dbReference type="InterPro" id="IPR023631">
    <property type="entry name" value="Amidase_dom"/>
</dbReference>
<feature type="domain" description="Amidase" evidence="3">
    <location>
        <begin position="98"/>
        <end position="518"/>
    </location>
</feature>
<feature type="transmembrane region" description="Helical" evidence="2">
    <location>
        <begin position="39"/>
        <end position="62"/>
    </location>
</feature>
<comment type="similarity">
    <text evidence="1">Belongs to the amidase family.</text>
</comment>
<keyword evidence="2" id="KW-0472">Membrane</keyword>
<evidence type="ECO:0000313" key="4">
    <source>
        <dbReference type="EMBL" id="KAJ8967319.1"/>
    </source>
</evidence>
<dbReference type="PANTHER" id="PTHR43372:SF3">
    <property type="entry name" value="AT07710P-RELATED"/>
    <property type="match status" value="1"/>
</dbReference>
<dbReference type="Proteomes" id="UP001162164">
    <property type="component" value="Unassembled WGS sequence"/>
</dbReference>
<gene>
    <name evidence="4" type="ORF">NQ317_000970</name>
</gene>
<reference evidence="4" key="1">
    <citation type="journal article" date="2023" name="Insect Mol. Biol.">
        <title>Genome sequencing provides insights into the evolution of gene families encoding plant cell wall-degrading enzymes in longhorned beetles.</title>
        <authorList>
            <person name="Shin N.R."/>
            <person name="Okamura Y."/>
            <person name="Kirsch R."/>
            <person name="Pauchet Y."/>
        </authorList>
    </citation>
    <scope>NUCLEOTIDE SEQUENCE</scope>
    <source>
        <strain evidence="4">MMC_N1</strain>
    </source>
</reference>
<evidence type="ECO:0000256" key="2">
    <source>
        <dbReference type="SAM" id="Phobius"/>
    </source>
</evidence>
<keyword evidence="2" id="KW-0812">Transmembrane</keyword>
<dbReference type="PANTHER" id="PTHR43372">
    <property type="entry name" value="FATTY-ACID AMIDE HYDROLASE"/>
    <property type="match status" value="1"/>
</dbReference>
<keyword evidence="5" id="KW-1185">Reference proteome</keyword>
<dbReference type="InterPro" id="IPR052739">
    <property type="entry name" value="FAAH2"/>
</dbReference>
<dbReference type="InterPro" id="IPR020556">
    <property type="entry name" value="Amidase_CS"/>
</dbReference>
<dbReference type="EMBL" id="JAPWTJ010002211">
    <property type="protein sequence ID" value="KAJ8967319.1"/>
    <property type="molecule type" value="Genomic_DNA"/>
</dbReference>
<evidence type="ECO:0000313" key="5">
    <source>
        <dbReference type="Proteomes" id="UP001162164"/>
    </source>
</evidence>
<dbReference type="Pfam" id="PF01425">
    <property type="entry name" value="Amidase"/>
    <property type="match status" value="1"/>
</dbReference>
<evidence type="ECO:0000259" key="3">
    <source>
        <dbReference type="Pfam" id="PF01425"/>
    </source>
</evidence>
<dbReference type="Gene3D" id="3.90.1300.10">
    <property type="entry name" value="Amidase signature (AS) domain"/>
    <property type="match status" value="1"/>
</dbReference>
<accession>A0ABQ9IWQ8</accession>
<comment type="caution">
    <text evidence="4">The sequence shown here is derived from an EMBL/GenBank/DDBJ whole genome shotgun (WGS) entry which is preliminary data.</text>
</comment>
<dbReference type="SUPFAM" id="SSF75304">
    <property type="entry name" value="Amidase signature (AS) enzymes"/>
    <property type="match status" value="1"/>
</dbReference>
<proteinExistence type="inferred from homology"/>
<dbReference type="PIRSF" id="PIRSF001221">
    <property type="entry name" value="Amidase_fungi"/>
    <property type="match status" value="1"/>
</dbReference>
<evidence type="ECO:0000256" key="1">
    <source>
        <dbReference type="ARBA" id="ARBA00009199"/>
    </source>
</evidence>
<dbReference type="PROSITE" id="PS00571">
    <property type="entry name" value="AMIDASES"/>
    <property type="match status" value="1"/>
</dbReference>
<sequence>MGWSKTSGHANSATNNKPNNLCNNKTLELLGIHYIIMDFIFSILLLIVKVLNVVTHPLFVYFSKGKKKTVPPIRNDLLKISATDLAAKIRKKELPSEEICKAYIERIKEVNPVINAIVEERFQQALKEAKNVDDYLTKCSLSEEDLVKIKPLLGVPITVKESCSLQGMSLTGGLINRTGYKAESDGEAVARLKTSGAIPLLVSNTPELCGWVETTNFITGRTNNPYDTTCTSGGSSGGEGALLGAGASVIGLGSDIAGSIRVPAMFNGIFGHKPTARLVSIKGHFPYCYDEKFKDALLVGPMTRYAKDLRLMMKILVGDKQTAHLKLNQEVDISKLKVFSMDNSKSILEPPVQDEIKSAIRDAVKYLSKQCGAKIMDHKFKELQYALTVCAKDENQNLFVETLKSIFGQSDYSWFVMQFLILNKVFDTFVSDHSREVAIMKKELLEHLGDNGILIYPTMLSSAVKHYETFFVSSGISYLIIANSLGLPATNVPCGLDKNGLPIGIQIIAAPNQDRLCLAVAEELEKCFGGWIPPQ</sequence>
<protein>
    <recommendedName>
        <fullName evidence="3">Amidase domain-containing protein</fullName>
    </recommendedName>
</protein>
<dbReference type="InterPro" id="IPR036928">
    <property type="entry name" value="AS_sf"/>
</dbReference>
<keyword evidence="2" id="KW-1133">Transmembrane helix</keyword>
<name>A0ABQ9IWQ8_9CUCU</name>
<organism evidence="4 5">
    <name type="scientific">Molorchus minor</name>
    <dbReference type="NCBI Taxonomy" id="1323400"/>
    <lineage>
        <taxon>Eukaryota</taxon>
        <taxon>Metazoa</taxon>
        <taxon>Ecdysozoa</taxon>
        <taxon>Arthropoda</taxon>
        <taxon>Hexapoda</taxon>
        <taxon>Insecta</taxon>
        <taxon>Pterygota</taxon>
        <taxon>Neoptera</taxon>
        <taxon>Endopterygota</taxon>
        <taxon>Coleoptera</taxon>
        <taxon>Polyphaga</taxon>
        <taxon>Cucujiformia</taxon>
        <taxon>Chrysomeloidea</taxon>
        <taxon>Cerambycidae</taxon>
        <taxon>Lamiinae</taxon>
        <taxon>Monochamini</taxon>
        <taxon>Molorchus</taxon>
    </lineage>
</organism>